<comment type="caution">
    <text evidence="1">The sequence shown here is derived from an EMBL/GenBank/DDBJ whole genome shotgun (WGS) entry which is preliminary data.</text>
</comment>
<proteinExistence type="predicted"/>
<gene>
    <name evidence="1" type="ORF">HRR37_20195</name>
</gene>
<dbReference type="PROSITE" id="PS51257">
    <property type="entry name" value="PROKAR_LIPOPROTEIN"/>
    <property type="match status" value="1"/>
</dbReference>
<dbReference type="RefSeq" id="WP_029463885.1">
    <property type="nucleotide sequence ID" value="NZ_CBDBYQ010000015.1"/>
</dbReference>
<dbReference type="Proteomes" id="UP000548673">
    <property type="component" value="Unassembled WGS sequence"/>
</dbReference>
<organism evidence="1 2">
    <name type="scientific">Cronobacter sakazakii</name>
    <name type="common">Enterobacter sakazakii</name>
    <dbReference type="NCBI Taxonomy" id="28141"/>
    <lineage>
        <taxon>Bacteria</taxon>
        <taxon>Pseudomonadati</taxon>
        <taxon>Pseudomonadota</taxon>
        <taxon>Gammaproteobacteria</taxon>
        <taxon>Enterobacterales</taxon>
        <taxon>Enterobacteriaceae</taxon>
        <taxon>Cronobacter</taxon>
    </lineage>
</organism>
<dbReference type="AlphaFoldDB" id="A0A6A1T7T4"/>
<name>A0A6A1T7T4_CROSK</name>
<sequence length="138" mass="15473">MSKKIFIAAASISMAFMLSGCQPSDSKAISLGQKEITYAMKDPTSVIFRNDKFVGRKEHDDGKVTGYVCGEVNAKNAFGAYAGFSSYVVELEMRPKDYSPIGVNYKVIMMSIAPSEPHELQRYKQYYREICQAEAIRM</sequence>
<accession>A0A6A1T7T4</accession>
<evidence type="ECO:0000313" key="1">
    <source>
        <dbReference type="EMBL" id="NYV44633.1"/>
    </source>
</evidence>
<evidence type="ECO:0000313" key="2">
    <source>
        <dbReference type="Proteomes" id="UP000548673"/>
    </source>
</evidence>
<dbReference type="EMBL" id="JABTXY010000028">
    <property type="protein sequence ID" value="NYV44633.1"/>
    <property type="molecule type" value="Genomic_DNA"/>
</dbReference>
<reference evidence="1 2" key="1">
    <citation type="submission" date="2020-05" db="EMBL/GenBank/DDBJ databases">
        <title>The draft genome of Cronobacter sakazakii strain 145005.</title>
        <authorList>
            <person name="Yang J."/>
            <person name="Liu L."/>
            <person name="Feng Y."/>
            <person name="Zong Z."/>
        </authorList>
    </citation>
    <scope>NUCLEOTIDE SEQUENCE [LARGE SCALE GENOMIC DNA]</scope>
    <source>
        <strain evidence="1 2">145005</strain>
    </source>
</reference>
<protein>
    <submittedName>
        <fullName evidence="1">Uncharacterized protein</fullName>
    </submittedName>
</protein>